<name>W1P1A5_AMBTC</name>
<protein>
    <submittedName>
        <fullName evidence="1">Uncharacterized protein</fullName>
    </submittedName>
</protein>
<evidence type="ECO:0000313" key="1">
    <source>
        <dbReference type="EMBL" id="ERN03627.1"/>
    </source>
</evidence>
<keyword evidence="2" id="KW-1185">Reference proteome</keyword>
<dbReference type="HOGENOM" id="CLU_2267384_0_0_1"/>
<evidence type="ECO:0000313" key="2">
    <source>
        <dbReference type="Proteomes" id="UP000017836"/>
    </source>
</evidence>
<organism evidence="1 2">
    <name type="scientific">Amborella trichopoda</name>
    <dbReference type="NCBI Taxonomy" id="13333"/>
    <lineage>
        <taxon>Eukaryota</taxon>
        <taxon>Viridiplantae</taxon>
        <taxon>Streptophyta</taxon>
        <taxon>Embryophyta</taxon>
        <taxon>Tracheophyta</taxon>
        <taxon>Spermatophyta</taxon>
        <taxon>Magnoliopsida</taxon>
        <taxon>Amborellales</taxon>
        <taxon>Amborellaceae</taxon>
        <taxon>Amborella</taxon>
    </lineage>
</organism>
<dbReference type="Proteomes" id="UP000017836">
    <property type="component" value="Unassembled WGS sequence"/>
</dbReference>
<reference evidence="2" key="1">
    <citation type="journal article" date="2013" name="Science">
        <title>The Amborella genome and the evolution of flowering plants.</title>
        <authorList>
            <consortium name="Amborella Genome Project"/>
        </authorList>
    </citation>
    <scope>NUCLEOTIDE SEQUENCE [LARGE SCALE GENOMIC DNA]</scope>
</reference>
<dbReference type="Gramene" id="ERN03627">
    <property type="protein sequence ID" value="ERN03627"/>
    <property type="gene ID" value="AMTR_s00042p00226400"/>
</dbReference>
<proteinExistence type="predicted"/>
<dbReference type="EMBL" id="KI394353">
    <property type="protein sequence ID" value="ERN03627.1"/>
    <property type="molecule type" value="Genomic_DNA"/>
</dbReference>
<dbReference type="AlphaFoldDB" id="W1P1A5"/>
<sequence length="103" mass="11441">MSAHLSALSSNHNSVGNSPCWHKARNEGQWLIEGIEAMMVGYGEAIVGRFGRGTLVLGSGEVKCCPHQLWKGLYWDVGGDRDALARQMHLEHALNVAQQRRRM</sequence>
<accession>W1P1A5</accession>
<gene>
    <name evidence="1" type="ORF">AMTR_s00042p00226400</name>
</gene>